<gene>
    <name evidence="5" type="ORF">I316_04466</name>
</gene>
<feature type="domain" description="V-SNARE coiled-coil homology" evidence="4">
    <location>
        <begin position="78"/>
        <end position="138"/>
    </location>
</feature>
<dbReference type="InterPro" id="IPR001388">
    <property type="entry name" value="Synaptobrevin-like"/>
</dbReference>
<dbReference type="PANTHER" id="PTHR45701">
    <property type="entry name" value="SYNAPTOBREVIN FAMILY MEMBER"/>
    <property type="match status" value="1"/>
</dbReference>
<dbReference type="PRINTS" id="PR00219">
    <property type="entry name" value="SYNAPTOBREVN"/>
</dbReference>
<evidence type="ECO:0000313" key="5">
    <source>
        <dbReference type="EMBL" id="OCF33754.1"/>
    </source>
</evidence>
<evidence type="ECO:0000259" key="4">
    <source>
        <dbReference type="PROSITE" id="PS50892"/>
    </source>
</evidence>
<dbReference type="GO" id="GO:0016020">
    <property type="term" value="C:membrane"/>
    <property type="evidence" value="ECO:0007669"/>
    <property type="project" value="InterPro"/>
</dbReference>
<name>A0A1B9GRR5_9TREE</name>
<reference evidence="6" key="2">
    <citation type="submission" date="2013-12" db="EMBL/GenBank/DDBJ databases">
        <title>Evolution of pathogenesis and genome organization in the Tremellales.</title>
        <authorList>
            <person name="Cuomo C."/>
            <person name="Litvintseva A."/>
            <person name="Heitman J."/>
            <person name="Chen Y."/>
            <person name="Sun S."/>
            <person name="Springer D."/>
            <person name="Dromer F."/>
            <person name="Young S."/>
            <person name="Zeng Q."/>
            <person name="Chapman S."/>
            <person name="Gujja S."/>
            <person name="Saif S."/>
            <person name="Birren B."/>
        </authorList>
    </citation>
    <scope>NUCLEOTIDE SEQUENCE [LARGE SCALE GENOMIC DNA]</scope>
    <source>
        <strain evidence="6">BCC8398</strain>
    </source>
</reference>
<dbReference type="OrthoDB" id="190375at2759"/>
<evidence type="ECO:0000256" key="2">
    <source>
        <dbReference type="SAM" id="MobiDB-lite"/>
    </source>
</evidence>
<dbReference type="Proteomes" id="UP000092666">
    <property type="component" value="Unassembled WGS sequence"/>
</dbReference>
<keyword evidence="3" id="KW-0472">Membrane</keyword>
<keyword evidence="6" id="KW-1185">Reference proteome</keyword>
<keyword evidence="1" id="KW-0175">Coiled coil</keyword>
<reference evidence="5 6" key="1">
    <citation type="submission" date="2013-07" db="EMBL/GenBank/DDBJ databases">
        <title>The Genome Sequence of Cryptococcus heveanensis BCC8398.</title>
        <authorList>
            <consortium name="The Broad Institute Genome Sequencing Platform"/>
            <person name="Cuomo C."/>
            <person name="Litvintseva A."/>
            <person name="Chen Y."/>
            <person name="Heitman J."/>
            <person name="Sun S."/>
            <person name="Springer D."/>
            <person name="Dromer F."/>
            <person name="Young S.K."/>
            <person name="Zeng Q."/>
            <person name="Gargeya S."/>
            <person name="Fitzgerald M."/>
            <person name="Abouelleil A."/>
            <person name="Alvarado L."/>
            <person name="Berlin A.M."/>
            <person name="Chapman S.B."/>
            <person name="Dewar J."/>
            <person name="Goldberg J."/>
            <person name="Griggs A."/>
            <person name="Gujja S."/>
            <person name="Hansen M."/>
            <person name="Howarth C."/>
            <person name="Imamovic A."/>
            <person name="Larimer J."/>
            <person name="McCowan C."/>
            <person name="Murphy C."/>
            <person name="Pearson M."/>
            <person name="Priest M."/>
            <person name="Roberts A."/>
            <person name="Saif S."/>
            <person name="Shea T."/>
            <person name="Sykes S."/>
            <person name="Wortman J."/>
            <person name="Nusbaum C."/>
            <person name="Birren B."/>
        </authorList>
    </citation>
    <scope>NUCLEOTIDE SEQUENCE [LARGE SCALE GENOMIC DNA]</scope>
    <source>
        <strain evidence="5 6">BCC8398</strain>
    </source>
</reference>
<dbReference type="AlphaFoldDB" id="A0A1B9GRR5"/>
<keyword evidence="3" id="KW-1133">Transmembrane helix</keyword>
<accession>A0A1B9GRR5</accession>
<dbReference type="SUPFAM" id="SSF58038">
    <property type="entry name" value="SNARE fusion complex"/>
    <property type="match status" value="1"/>
</dbReference>
<proteinExistence type="predicted"/>
<dbReference type="GO" id="GO:0016192">
    <property type="term" value="P:vesicle-mediated transport"/>
    <property type="evidence" value="ECO:0007669"/>
    <property type="project" value="InterPro"/>
</dbReference>
<dbReference type="PROSITE" id="PS50892">
    <property type="entry name" value="V_SNARE"/>
    <property type="match status" value="1"/>
</dbReference>
<evidence type="ECO:0000256" key="1">
    <source>
        <dbReference type="PROSITE-ProRule" id="PRU00290"/>
    </source>
</evidence>
<dbReference type="EMBL" id="KI669503">
    <property type="protein sequence ID" value="OCF33754.1"/>
    <property type="molecule type" value="Genomic_DNA"/>
</dbReference>
<dbReference type="Pfam" id="PF00957">
    <property type="entry name" value="Synaptobrevin"/>
    <property type="match status" value="1"/>
</dbReference>
<feature type="compositionally biased region" description="Polar residues" evidence="2">
    <location>
        <begin position="10"/>
        <end position="20"/>
    </location>
</feature>
<feature type="compositionally biased region" description="Low complexity" evidence="2">
    <location>
        <begin position="41"/>
        <end position="53"/>
    </location>
</feature>
<dbReference type="STRING" id="1296120.A0A1B9GRR5"/>
<dbReference type="Gene3D" id="1.20.5.110">
    <property type="match status" value="1"/>
</dbReference>
<keyword evidence="3" id="KW-0812">Transmembrane</keyword>
<dbReference type="InterPro" id="IPR016444">
    <property type="entry name" value="Synaptobrevin/VAMP"/>
</dbReference>
<feature type="region of interest" description="Disordered" evidence="2">
    <location>
        <begin position="1"/>
        <end position="75"/>
    </location>
</feature>
<organism evidence="5 6">
    <name type="scientific">Kwoniella heveanensis BCC8398</name>
    <dbReference type="NCBI Taxonomy" id="1296120"/>
    <lineage>
        <taxon>Eukaryota</taxon>
        <taxon>Fungi</taxon>
        <taxon>Dikarya</taxon>
        <taxon>Basidiomycota</taxon>
        <taxon>Agaricomycotina</taxon>
        <taxon>Tremellomycetes</taxon>
        <taxon>Tremellales</taxon>
        <taxon>Cryptococcaceae</taxon>
        <taxon>Kwoniella</taxon>
    </lineage>
</organism>
<protein>
    <recommendedName>
        <fullName evidence="4">V-SNARE coiled-coil homology domain-containing protein</fullName>
    </recommendedName>
</protein>
<sequence>MSEPYDPSPRDTSFYPSRQHSGGGAVVLPARQELLAGRRNSASQPQPQPQSLSTSGTRHPPLSSDELQSHGPDPQQAKIEAINAELDQTKNILHHNIESIVERGQRLDHLDQQTQALSVSAQTFNTQSAKTRRQFWWKDKKWTIIIALVLILIICGIVGGAVKGSEK</sequence>
<evidence type="ECO:0000313" key="6">
    <source>
        <dbReference type="Proteomes" id="UP000092666"/>
    </source>
</evidence>
<evidence type="ECO:0000256" key="3">
    <source>
        <dbReference type="SAM" id="Phobius"/>
    </source>
</evidence>
<dbReference type="InterPro" id="IPR042855">
    <property type="entry name" value="V_SNARE_CC"/>
</dbReference>
<feature type="transmembrane region" description="Helical" evidence="3">
    <location>
        <begin position="142"/>
        <end position="162"/>
    </location>
</feature>